<comment type="caution">
    <text evidence="2">The sequence shown here is derived from an EMBL/GenBank/DDBJ whole genome shotgun (WGS) entry which is preliminary data.</text>
</comment>
<name>A0ABV1ZAN6_9HYPH</name>
<feature type="non-terminal residue" evidence="2">
    <location>
        <position position="1"/>
    </location>
</feature>
<proteinExistence type="predicted"/>
<dbReference type="Proteomes" id="UP001433071">
    <property type="component" value="Unassembled WGS sequence"/>
</dbReference>
<dbReference type="EMBL" id="JAMYQB010000053">
    <property type="protein sequence ID" value="MER9408364.1"/>
    <property type="molecule type" value="Genomic_DNA"/>
</dbReference>
<feature type="region of interest" description="Disordered" evidence="1">
    <location>
        <begin position="75"/>
        <end position="98"/>
    </location>
</feature>
<keyword evidence="3" id="KW-1185">Reference proteome</keyword>
<evidence type="ECO:0000256" key="1">
    <source>
        <dbReference type="SAM" id="MobiDB-lite"/>
    </source>
</evidence>
<accession>A0ABV1ZAN6</accession>
<sequence length="98" mass="10950">ETLHPIFTLGADECFGTRATLDNVCHRKILLMMSLPESFIFVIGQLEKSIAWIGIHLRNECILVHFALRRAVAGSQAAGTRPGNRPNIHTQRTVQETL</sequence>
<evidence type="ECO:0000313" key="2">
    <source>
        <dbReference type="EMBL" id="MER9408364.1"/>
    </source>
</evidence>
<organism evidence="2 3">
    <name type="scientific">Mesorhizobium caraganae</name>
    <dbReference type="NCBI Taxonomy" id="483206"/>
    <lineage>
        <taxon>Bacteria</taxon>
        <taxon>Pseudomonadati</taxon>
        <taxon>Pseudomonadota</taxon>
        <taxon>Alphaproteobacteria</taxon>
        <taxon>Hyphomicrobiales</taxon>
        <taxon>Phyllobacteriaceae</taxon>
        <taxon>Mesorhizobium</taxon>
    </lineage>
</organism>
<evidence type="ECO:0000313" key="3">
    <source>
        <dbReference type="Proteomes" id="UP001433071"/>
    </source>
</evidence>
<protein>
    <submittedName>
        <fullName evidence="2">Uncharacterized protein</fullName>
    </submittedName>
</protein>
<gene>
    <name evidence="2" type="ORF">NKI36_30775</name>
</gene>
<reference evidence="2 3" key="1">
    <citation type="journal article" date="2024" name="Proc. Natl. Acad. Sci. U.S.A.">
        <title>The evolutionary genomics of adaptation to stress in wild rhizobium bacteria.</title>
        <authorList>
            <person name="Kehlet-Delgado H."/>
            <person name="Montoya A.P."/>
            <person name="Jensen K.T."/>
            <person name="Wendlandt C.E."/>
            <person name="Dexheimer C."/>
            <person name="Roberts M."/>
            <person name="Torres Martinez L."/>
            <person name="Friesen M.L."/>
            <person name="Griffitts J.S."/>
            <person name="Porter S.S."/>
        </authorList>
    </citation>
    <scope>NUCLEOTIDE SEQUENCE [LARGE SCALE GENOMIC DNA]</scope>
    <source>
        <strain evidence="2 3">M0641</strain>
    </source>
</reference>
<dbReference type="RefSeq" id="WP_352562270.1">
    <property type="nucleotide sequence ID" value="NZ_JAMYQB010000053.1"/>
</dbReference>
<feature type="compositionally biased region" description="Polar residues" evidence="1">
    <location>
        <begin position="87"/>
        <end position="98"/>
    </location>
</feature>